<dbReference type="InterPro" id="IPR007560">
    <property type="entry name" value="Restrct_endonuc_IV_Mrr"/>
</dbReference>
<dbReference type="Proteomes" id="UP000076630">
    <property type="component" value="Unassembled WGS sequence"/>
</dbReference>
<proteinExistence type="predicted"/>
<dbReference type="Pfam" id="PF04471">
    <property type="entry name" value="Mrr_cat"/>
    <property type="match status" value="1"/>
</dbReference>
<evidence type="ECO:0000313" key="2">
    <source>
        <dbReference type="EMBL" id="KZE72730.1"/>
    </source>
</evidence>
<dbReference type="EMBL" id="LQNU01000118">
    <property type="protein sequence ID" value="KZE72730.1"/>
    <property type="molecule type" value="Genomic_DNA"/>
</dbReference>
<evidence type="ECO:0000259" key="1">
    <source>
        <dbReference type="Pfam" id="PF04471"/>
    </source>
</evidence>
<accession>A0A163U2M7</accession>
<dbReference type="GO" id="GO:0004519">
    <property type="term" value="F:endonuclease activity"/>
    <property type="evidence" value="ECO:0007669"/>
    <property type="project" value="InterPro"/>
</dbReference>
<organism evidence="2 3">
    <name type="scientific">Myroides marinus</name>
    <dbReference type="NCBI Taxonomy" id="703342"/>
    <lineage>
        <taxon>Bacteria</taxon>
        <taxon>Pseudomonadati</taxon>
        <taxon>Bacteroidota</taxon>
        <taxon>Flavobacteriia</taxon>
        <taxon>Flavobacteriales</taxon>
        <taxon>Flavobacteriaceae</taxon>
        <taxon>Myroides</taxon>
    </lineage>
</organism>
<dbReference type="AlphaFoldDB" id="A0A163U2M7"/>
<dbReference type="OrthoDB" id="9806903at2"/>
<feature type="domain" description="Restriction endonuclease type IV Mrr" evidence="1">
    <location>
        <begin position="8"/>
        <end position="68"/>
    </location>
</feature>
<keyword evidence="3" id="KW-1185">Reference proteome</keyword>
<dbReference type="GO" id="GO:0009307">
    <property type="term" value="P:DNA restriction-modification system"/>
    <property type="evidence" value="ECO:0007669"/>
    <property type="project" value="InterPro"/>
</dbReference>
<dbReference type="RefSeq" id="WP_038988541.1">
    <property type="nucleotide sequence ID" value="NZ_JWJO01000141.1"/>
</dbReference>
<comment type="caution">
    <text evidence="2">The sequence shown here is derived from an EMBL/GenBank/DDBJ whole genome shotgun (WGS) entry which is preliminary data.</text>
</comment>
<sequence length="176" mass="20687">MNNYNFSTINDKDFEILVLDLLNEEFGLNLQDFKVGKDKGIDLRFSTSENNNSIVVQAKHYLKSSVKTLLRKLEKEELPKVLYLKPDRYIIATSQELSAKEKDYIKNLFTPYIKTSNDVFSSQDFNRLLRKHKNIEKKHFKLWFSSSHIISNILNNAIEGRTKSYLERIKLKIPLL</sequence>
<name>A0A163U2M7_9FLAO</name>
<protein>
    <recommendedName>
        <fullName evidence="1">Restriction endonuclease type IV Mrr domain-containing protein</fullName>
    </recommendedName>
</protein>
<gene>
    <name evidence="2" type="ORF">AV926_18480</name>
</gene>
<dbReference type="GO" id="GO:0003677">
    <property type="term" value="F:DNA binding"/>
    <property type="evidence" value="ECO:0007669"/>
    <property type="project" value="InterPro"/>
</dbReference>
<evidence type="ECO:0000313" key="3">
    <source>
        <dbReference type="Proteomes" id="UP000076630"/>
    </source>
</evidence>
<reference evidence="2 3" key="1">
    <citation type="submission" date="2016-01" db="EMBL/GenBank/DDBJ databases">
        <title>Whole genome sequencing of Myroides marinus L41.</title>
        <authorList>
            <person name="Hong K.W."/>
        </authorList>
    </citation>
    <scope>NUCLEOTIDE SEQUENCE [LARGE SCALE GENOMIC DNA]</scope>
    <source>
        <strain evidence="2 3">L41</strain>
    </source>
</reference>